<accession>A0A381RY46</accession>
<dbReference type="InterPro" id="IPR052892">
    <property type="entry name" value="NA-targeting_endonuclease"/>
</dbReference>
<dbReference type="CDD" id="cd00085">
    <property type="entry name" value="HNHc"/>
    <property type="match status" value="1"/>
</dbReference>
<dbReference type="GO" id="GO:0003676">
    <property type="term" value="F:nucleic acid binding"/>
    <property type="evidence" value="ECO:0007669"/>
    <property type="project" value="InterPro"/>
</dbReference>
<dbReference type="InterPro" id="IPR002711">
    <property type="entry name" value="HNH"/>
</dbReference>
<sequence length="169" mass="19259">VANSLILNATYEPLSIVSTRRAVVLVLGERAEMVHATGRVVRSELLEIDEPSVVRLSRYVHVPRHRRRGFSRRAVLHRDEHRCQYCGSQAESVDHVVPRSRGGAHDWENVVAACRRCNTRKSDRPLAESGLWLRREPRVPRLSTWFVMMAGSVPRSWEPYLDLVAGQTA</sequence>
<organism evidence="2">
    <name type="scientific">marine metagenome</name>
    <dbReference type="NCBI Taxonomy" id="408172"/>
    <lineage>
        <taxon>unclassified sequences</taxon>
        <taxon>metagenomes</taxon>
        <taxon>ecological metagenomes</taxon>
    </lineage>
</organism>
<name>A0A381RY46_9ZZZZ</name>
<dbReference type="GO" id="GO:0008270">
    <property type="term" value="F:zinc ion binding"/>
    <property type="evidence" value="ECO:0007669"/>
    <property type="project" value="InterPro"/>
</dbReference>
<reference evidence="2" key="1">
    <citation type="submission" date="2018-05" db="EMBL/GenBank/DDBJ databases">
        <authorList>
            <person name="Lanie J.A."/>
            <person name="Ng W.-L."/>
            <person name="Kazmierczak K.M."/>
            <person name="Andrzejewski T.M."/>
            <person name="Davidsen T.M."/>
            <person name="Wayne K.J."/>
            <person name="Tettelin H."/>
            <person name="Glass J.I."/>
            <person name="Rusch D."/>
            <person name="Podicherti R."/>
            <person name="Tsui H.-C.T."/>
            <person name="Winkler M.E."/>
        </authorList>
    </citation>
    <scope>NUCLEOTIDE SEQUENCE</scope>
</reference>
<dbReference type="Gene3D" id="1.10.30.50">
    <property type="match status" value="1"/>
</dbReference>
<dbReference type="EMBL" id="UINC01002277">
    <property type="protein sequence ID" value="SUZ94907.1"/>
    <property type="molecule type" value="Genomic_DNA"/>
</dbReference>
<dbReference type="GO" id="GO:0004519">
    <property type="term" value="F:endonuclease activity"/>
    <property type="evidence" value="ECO:0007669"/>
    <property type="project" value="InterPro"/>
</dbReference>
<dbReference type="PANTHER" id="PTHR33877">
    <property type="entry name" value="SLL1193 PROTEIN"/>
    <property type="match status" value="1"/>
</dbReference>
<dbReference type="AlphaFoldDB" id="A0A381RY46"/>
<protein>
    <recommendedName>
        <fullName evidence="1">HNH nuclease domain-containing protein</fullName>
    </recommendedName>
</protein>
<dbReference type="PANTHER" id="PTHR33877:SF2">
    <property type="entry name" value="OS07G0170200 PROTEIN"/>
    <property type="match status" value="1"/>
</dbReference>
<dbReference type="SMART" id="SM00507">
    <property type="entry name" value="HNHc"/>
    <property type="match status" value="1"/>
</dbReference>
<feature type="domain" description="HNH nuclease" evidence="1">
    <location>
        <begin position="70"/>
        <end position="119"/>
    </location>
</feature>
<evidence type="ECO:0000313" key="2">
    <source>
        <dbReference type="EMBL" id="SUZ94907.1"/>
    </source>
</evidence>
<proteinExistence type="predicted"/>
<dbReference type="InterPro" id="IPR003615">
    <property type="entry name" value="HNH_nuc"/>
</dbReference>
<evidence type="ECO:0000259" key="1">
    <source>
        <dbReference type="SMART" id="SM00507"/>
    </source>
</evidence>
<dbReference type="Pfam" id="PF01844">
    <property type="entry name" value="HNH"/>
    <property type="match status" value="1"/>
</dbReference>
<gene>
    <name evidence="2" type="ORF">METZ01_LOCUS47761</name>
</gene>
<feature type="non-terminal residue" evidence="2">
    <location>
        <position position="1"/>
    </location>
</feature>